<dbReference type="OrthoDB" id="1600564at2759"/>
<evidence type="ECO:0008006" key="8">
    <source>
        <dbReference type="Google" id="ProtNLM"/>
    </source>
</evidence>
<evidence type="ECO:0000256" key="4">
    <source>
        <dbReference type="ARBA" id="ARBA00023180"/>
    </source>
</evidence>
<dbReference type="GO" id="GO:0016788">
    <property type="term" value="F:hydrolase activity, acting on ester bonds"/>
    <property type="evidence" value="ECO:0007669"/>
    <property type="project" value="InterPro"/>
</dbReference>
<evidence type="ECO:0000313" key="6">
    <source>
        <dbReference type="EMBL" id="KAF6162079.1"/>
    </source>
</evidence>
<name>A0A7J7N4F8_9MAGN</name>
<protein>
    <recommendedName>
        <fullName evidence="8">Lanatoside 15-O-acetylesterase</fullName>
    </recommendedName>
</protein>
<keyword evidence="2 5" id="KW-0732">Signal</keyword>
<keyword evidence="7" id="KW-1185">Reference proteome</keyword>
<feature type="chain" id="PRO_5029859450" description="Lanatoside 15-O-acetylesterase" evidence="5">
    <location>
        <begin position="29"/>
        <end position="389"/>
    </location>
</feature>
<accession>A0A7J7N4F8</accession>
<gene>
    <name evidence="6" type="ORF">GIB67_008208</name>
</gene>
<evidence type="ECO:0000256" key="1">
    <source>
        <dbReference type="ARBA" id="ARBA00008668"/>
    </source>
</evidence>
<dbReference type="EMBL" id="JACGCM010001055">
    <property type="protein sequence ID" value="KAF6162079.1"/>
    <property type="molecule type" value="Genomic_DNA"/>
</dbReference>
<comment type="similarity">
    <text evidence="1">Belongs to the 'GDSL' lipolytic enzyme family.</text>
</comment>
<keyword evidence="4" id="KW-0325">Glycoprotein</keyword>
<dbReference type="InterPro" id="IPR036514">
    <property type="entry name" value="SGNH_hydro_sf"/>
</dbReference>
<dbReference type="SUPFAM" id="SSF52266">
    <property type="entry name" value="SGNH hydrolase"/>
    <property type="match status" value="1"/>
</dbReference>
<proteinExistence type="inferred from homology"/>
<evidence type="ECO:0000256" key="5">
    <source>
        <dbReference type="SAM" id="SignalP"/>
    </source>
</evidence>
<dbReference type="InterPro" id="IPR001087">
    <property type="entry name" value="GDSL"/>
</dbReference>
<reference evidence="6 7" key="1">
    <citation type="journal article" date="2020" name="IScience">
        <title>Genome Sequencing of the Endangered Kingdonia uniflora (Circaeasteraceae, Ranunculales) Reveals Potential Mechanisms of Evolutionary Specialization.</title>
        <authorList>
            <person name="Sun Y."/>
            <person name="Deng T."/>
            <person name="Zhang A."/>
            <person name="Moore M.J."/>
            <person name="Landis J.B."/>
            <person name="Lin N."/>
            <person name="Zhang H."/>
            <person name="Zhang X."/>
            <person name="Huang J."/>
            <person name="Zhang X."/>
            <person name="Sun H."/>
            <person name="Wang H."/>
        </authorList>
    </citation>
    <scope>NUCLEOTIDE SEQUENCE [LARGE SCALE GENOMIC DNA]</scope>
    <source>
        <strain evidence="6">TB1705</strain>
        <tissue evidence="6">Leaf</tissue>
    </source>
</reference>
<comment type="caution">
    <text evidence="6">The sequence shown here is derived from an EMBL/GenBank/DDBJ whole genome shotgun (WGS) entry which is preliminary data.</text>
</comment>
<dbReference type="AlphaFoldDB" id="A0A7J7N4F8"/>
<organism evidence="6 7">
    <name type="scientific">Kingdonia uniflora</name>
    <dbReference type="NCBI Taxonomy" id="39325"/>
    <lineage>
        <taxon>Eukaryota</taxon>
        <taxon>Viridiplantae</taxon>
        <taxon>Streptophyta</taxon>
        <taxon>Embryophyta</taxon>
        <taxon>Tracheophyta</taxon>
        <taxon>Spermatophyta</taxon>
        <taxon>Magnoliopsida</taxon>
        <taxon>Ranunculales</taxon>
        <taxon>Circaeasteraceae</taxon>
        <taxon>Kingdonia</taxon>
    </lineage>
</organism>
<dbReference type="PANTHER" id="PTHR22835">
    <property type="entry name" value="ZINC FINGER FYVE DOMAIN CONTAINING PROTEIN"/>
    <property type="match status" value="1"/>
</dbReference>
<evidence type="ECO:0000256" key="3">
    <source>
        <dbReference type="ARBA" id="ARBA00022801"/>
    </source>
</evidence>
<dbReference type="InterPro" id="IPR035669">
    <property type="entry name" value="SGNH_plant_lipase-like"/>
</dbReference>
<sequence length="389" mass="42199">ESLIGRQQMLAMLVMVVAVLGSCYVSEAKCDYQAIFNFGDSNSDTGGFWAAFPSQPGPNGMTYFKRPSGRASDGRLVIDFLAQAIGQPFVSPYLQSIGSNYQHGANFATLASTVLLPKTSLFESGLSPFALPVQLNQMKDFKARVLEQSSSSGTFFFSGGYLPPSDIFGNALYTLHIGQNDFTSNLPSVGLGGIKDISWQVVSKIDETVKELYNLGGRTILVFNLAPIGCFPMFISQLPHQSNDFDQSGCMMSYNNAVVEYNNMLKGTLQHTREGLGDASIIYVDLYSIYLELFRAPQNHGLTYGPKACCGVGGGDYNYNPEVFCGNTKVVNGKSLTATACSDPQNYISWDGIHATEAANKQITSAILSGSYFDPPFALNQRCDIQQIG</sequence>
<dbReference type="Gene3D" id="3.40.50.1110">
    <property type="entry name" value="SGNH hydrolase"/>
    <property type="match status" value="1"/>
</dbReference>
<evidence type="ECO:0000313" key="7">
    <source>
        <dbReference type="Proteomes" id="UP000541444"/>
    </source>
</evidence>
<feature type="non-terminal residue" evidence="6">
    <location>
        <position position="1"/>
    </location>
</feature>
<keyword evidence="3" id="KW-0378">Hydrolase</keyword>
<dbReference type="Proteomes" id="UP000541444">
    <property type="component" value="Unassembled WGS sequence"/>
</dbReference>
<dbReference type="CDD" id="cd01837">
    <property type="entry name" value="SGNH_plant_lipase_like"/>
    <property type="match status" value="1"/>
</dbReference>
<dbReference type="PANTHER" id="PTHR22835:SF476">
    <property type="entry name" value="OS06G0160200 PROTEIN"/>
    <property type="match status" value="1"/>
</dbReference>
<dbReference type="Pfam" id="PF00657">
    <property type="entry name" value="Lipase_GDSL"/>
    <property type="match status" value="1"/>
</dbReference>
<evidence type="ECO:0000256" key="2">
    <source>
        <dbReference type="ARBA" id="ARBA00022729"/>
    </source>
</evidence>
<feature type="signal peptide" evidence="5">
    <location>
        <begin position="1"/>
        <end position="28"/>
    </location>
</feature>